<dbReference type="SUPFAM" id="SSF50974">
    <property type="entry name" value="Nitrous oxide reductase, N-terminal domain"/>
    <property type="match status" value="1"/>
</dbReference>
<evidence type="ECO:0008006" key="3">
    <source>
        <dbReference type="Google" id="ProtNLM"/>
    </source>
</evidence>
<dbReference type="PANTHER" id="PTHR47197">
    <property type="entry name" value="PROTEIN NIRF"/>
    <property type="match status" value="1"/>
</dbReference>
<organism evidence="1 2">
    <name type="scientific">Terriglobus saanensis (strain ATCC BAA-1853 / DSM 23119 / SP1PR4)</name>
    <dbReference type="NCBI Taxonomy" id="401053"/>
    <lineage>
        <taxon>Bacteria</taxon>
        <taxon>Pseudomonadati</taxon>
        <taxon>Acidobacteriota</taxon>
        <taxon>Terriglobia</taxon>
        <taxon>Terriglobales</taxon>
        <taxon>Acidobacteriaceae</taxon>
        <taxon>Terriglobus</taxon>
    </lineage>
</organism>
<dbReference type="InterPro" id="IPR051200">
    <property type="entry name" value="Host-pathogen_enzymatic-act"/>
</dbReference>
<dbReference type="AlphaFoldDB" id="E8V0W2"/>
<dbReference type="PANTHER" id="PTHR47197:SF3">
    <property type="entry name" value="DIHYDRO-HEME D1 DEHYDROGENASE"/>
    <property type="match status" value="1"/>
</dbReference>
<dbReference type="STRING" id="401053.AciPR4_1430"/>
<dbReference type="Proteomes" id="UP000006844">
    <property type="component" value="Chromosome"/>
</dbReference>
<accession>E8V0W2</accession>
<dbReference type="InterPro" id="IPR011045">
    <property type="entry name" value="N2O_reductase_N"/>
</dbReference>
<dbReference type="HOGENOM" id="CLU_530768_0_0_0"/>
<proteinExistence type="predicted"/>
<dbReference type="KEGG" id="tsa:AciPR4_1430"/>
<evidence type="ECO:0000313" key="1">
    <source>
        <dbReference type="EMBL" id="ADV82253.1"/>
    </source>
</evidence>
<dbReference type="EMBL" id="CP002467">
    <property type="protein sequence ID" value="ADV82253.1"/>
    <property type="molecule type" value="Genomic_DNA"/>
</dbReference>
<sequence length="466" mass="47282">MRLEVERNSVVTSSIRGARMSSFIARSAGSAALAATLLALAGCGATYRPVVSAINPVGPATQTTKYAVAVSDRGNGAAGLLTIVDVFGDTLLVNADLGTYPSYFALGSSGSDGYVLHCQRDATGTPVTGKCNDTIDAFSVSPTLMTNAIQHTSLIVGSNPISAVANASFLYAAQPGSSTVSSSTIGQPPAFRQQLPTGLNPIYVVVFPSSSASTNANRLYALAQGATPGVSTGTATAIESSTNTISNTITVGRNPVYGIMNVDGRRAFVVNKTDGTVSVINTQTNALDITSALPAATIAVGANPVWADLANNINEMVVLNAGDGTTAGSLSILSIPLCSSITAVGDVNCDTANPIDAVGFGTVLGTVPVGVNPVMVTVLQDVNKAYIANQNGTVTVVDLTTLKATKTITVGGTLNWIVATSGTPTGKVYVTASDTQNLTIINTNTDTITTTIPLLGTGVAVRVTAQ</sequence>
<dbReference type="Gene3D" id="2.130.10.10">
    <property type="entry name" value="YVTN repeat-like/Quinoprotein amine dehydrogenase"/>
    <property type="match status" value="2"/>
</dbReference>
<name>E8V0W2_TERSS</name>
<gene>
    <name evidence="1" type="ordered locus">AciPR4_1430</name>
</gene>
<reference evidence="1 2" key="1">
    <citation type="journal article" date="2012" name="Stand. Genomic Sci.">
        <title>Complete genome sequence of Terriglobus saanensis type strain SP1PR4(T), an Acidobacteria from tundra soil.</title>
        <authorList>
            <person name="Rawat S.R."/>
            <person name="Mannisto M.K."/>
            <person name="Starovoytov V."/>
            <person name="Goodwin L."/>
            <person name="Nolan M."/>
            <person name="Hauser L."/>
            <person name="Land M."/>
            <person name="Davenport K.W."/>
            <person name="Woyke T."/>
            <person name="Haggblom M.M."/>
        </authorList>
    </citation>
    <scope>NUCLEOTIDE SEQUENCE</scope>
    <source>
        <strain evidence="2">ATCC BAA-1853 / DSM 23119 / SP1PR4</strain>
    </source>
</reference>
<protein>
    <recommendedName>
        <fullName evidence="3">40-residue YVTN family beta-propeller repeat protein</fullName>
    </recommendedName>
</protein>
<keyword evidence="2" id="KW-1185">Reference proteome</keyword>
<dbReference type="eggNOG" id="COG3391">
    <property type="taxonomic scope" value="Bacteria"/>
</dbReference>
<evidence type="ECO:0000313" key="2">
    <source>
        <dbReference type="Proteomes" id="UP000006844"/>
    </source>
</evidence>
<dbReference type="InterPro" id="IPR015943">
    <property type="entry name" value="WD40/YVTN_repeat-like_dom_sf"/>
</dbReference>